<gene>
    <name evidence="1" type="ORF">PECAL_3P11070</name>
</gene>
<dbReference type="Proteomes" id="UP000789595">
    <property type="component" value="Unassembled WGS sequence"/>
</dbReference>
<keyword evidence="2" id="KW-1185">Reference proteome</keyword>
<name>A0A8J2SP75_9STRA</name>
<comment type="caution">
    <text evidence="1">The sequence shown here is derived from an EMBL/GenBank/DDBJ whole genome shotgun (WGS) entry which is preliminary data.</text>
</comment>
<evidence type="ECO:0000313" key="1">
    <source>
        <dbReference type="EMBL" id="CAH0371177.1"/>
    </source>
</evidence>
<evidence type="ECO:0000313" key="2">
    <source>
        <dbReference type="Proteomes" id="UP000789595"/>
    </source>
</evidence>
<organism evidence="1 2">
    <name type="scientific">Pelagomonas calceolata</name>
    <dbReference type="NCBI Taxonomy" id="35677"/>
    <lineage>
        <taxon>Eukaryota</taxon>
        <taxon>Sar</taxon>
        <taxon>Stramenopiles</taxon>
        <taxon>Ochrophyta</taxon>
        <taxon>Pelagophyceae</taxon>
        <taxon>Pelagomonadales</taxon>
        <taxon>Pelagomonadaceae</taxon>
        <taxon>Pelagomonas</taxon>
    </lineage>
</organism>
<dbReference type="PROSITE" id="PS51257">
    <property type="entry name" value="PROKAR_LIPOPROTEIN"/>
    <property type="match status" value="1"/>
</dbReference>
<accession>A0A8J2SP75</accession>
<dbReference type="AlphaFoldDB" id="A0A8J2SP75"/>
<dbReference type="OrthoDB" id="10523535at2759"/>
<dbReference type="EMBL" id="CAKKNE010000003">
    <property type="protein sequence ID" value="CAH0371177.1"/>
    <property type="molecule type" value="Genomic_DNA"/>
</dbReference>
<sequence length="379" mass="42535">MRAAIARAARLRGVGVAAAATVTTASCAERRACPGFEVPLDRRYKGTAAAREARGRGCLTDAEVVQCAEIINNFVDLPFFTEEQEQEIFEFSVCRLVERLAQVLPNEVINMIHSDQSLPRLPAAELEKRLHAWLVDTWQMPLLDELDRRHVVHCLLVLVMRSMRHCSRDVGDLTERETHELILDVFVKSTLDVFSDPAQRKELGARIEGYASSIPFLPAPLLSHAIDKFCALATEKVTPVLIHTYNEHLLATDIYRDYARLAAEGVAPNEQPFTDRLRRNLRAACDPATDENRGFLGSVVALLPQDRREWYVGLFVDAFLEGLRTDKLEGILHNVTLDDALHQELIEKPFLLTARAARRHTVVPARRGHVVGKSHYPAG</sequence>
<proteinExistence type="predicted"/>
<protein>
    <submittedName>
        <fullName evidence="1">Uncharacterized protein</fullName>
    </submittedName>
</protein>
<reference evidence="1" key="1">
    <citation type="submission" date="2021-11" db="EMBL/GenBank/DDBJ databases">
        <authorList>
            <consortium name="Genoscope - CEA"/>
            <person name="William W."/>
        </authorList>
    </citation>
    <scope>NUCLEOTIDE SEQUENCE</scope>
</reference>